<comment type="caution">
    <text evidence="1">The sequence shown here is derived from an EMBL/GenBank/DDBJ whole genome shotgun (WGS) entry which is preliminary data.</text>
</comment>
<reference evidence="1" key="2">
    <citation type="submission" date="2020-11" db="EMBL/GenBank/DDBJ databases">
        <authorList>
            <person name="McCartney M.A."/>
            <person name="Auch B."/>
            <person name="Kono T."/>
            <person name="Mallez S."/>
            <person name="Becker A."/>
            <person name="Gohl D.M."/>
            <person name="Silverstein K.A.T."/>
            <person name="Koren S."/>
            <person name="Bechman K.B."/>
            <person name="Herman A."/>
            <person name="Abrahante J.E."/>
            <person name="Garbe J."/>
        </authorList>
    </citation>
    <scope>NUCLEOTIDE SEQUENCE</scope>
    <source>
        <strain evidence="1">Duluth1</strain>
        <tissue evidence="1">Whole animal</tissue>
    </source>
</reference>
<gene>
    <name evidence="1" type="ORF">DPMN_194036</name>
</gene>
<dbReference type="Proteomes" id="UP000828390">
    <property type="component" value="Unassembled WGS sequence"/>
</dbReference>
<proteinExistence type="predicted"/>
<sequence>MVASRSKQRATDDYSVGEYQCESMMSCSECDGHCLPGGCKMGNGGGGTGSGDGRCNGGGCISGCVGYGGDGCISISN</sequence>
<reference evidence="1" key="1">
    <citation type="journal article" date="2019" name="bioRxiv">
        <title>The Genome of the Zebra Mussel, Dreissena polymorpha: A Resource for Invasive Species Research.</title>
        <authorList>
            <person name="McCartney M.A."/>
            <person name="Auch B."/>
            <person name="Kono T."/>
            <person name="Mallez S."/>
            <person name="Zhang Y."/>
            <person name="Obille A."/>
            <person name="Becker A."/>
            <person name="Abrahante J.E."/>
            <person name="Garbe J."/>
            <person name="Badalamenti J.P."/>
            <person name="Herman A."/>
            <person name="Mangelson H."/>
            <person name="Liachko I."/>
            <person name="Sullivan S."/>
            <person name="Sone E.D."/>
            <person name="Koren S."/>
            <person name="Silverstein K.A.T."/>
            <person name="Beckman K.B."/>
            <person name="Gohl D.M."/>
        </authorList>
    </citation>
    <scope>NUCLEOTIDE SEQUENCE</scope>
    <source>
        <strain evidence="1">Duluth1</strain>
        <tissue evidence="1">Whole animal</tissue>
    </source>
</reference>
<evidence type="ECO:0000313" key="1">
    <source>
        <dbReference type="EMBL" id="KAH3691402.1"/>
    </source>
</evidence>
<keyword evidence="2" id="KW-1185">Reference proteome</keyword>
<evidence type="ECO:0000313" key="2">
    <source>
        <dbReference type="Proteomes" id="UP000828390"/>
    </source>
</evidence>
<dbReference type="EMBL" id="JAIWYP010000037">
    <property type="protein sequence ID" value="KAH3691402.1"/>
    <property type="molecule type" value="Genomic_DNA"/>
</dbReference>
<name>A0A9D3Y2G3_DREPO</name>
<dbReference type="AlphaFoldDB" id="A0A9D3Y2G3"/>
<protein>
    <submittedName>
        <fullName evidence="1">Uncharacterized protein</fullName>
    </submittedName>
</protein>
<accession>A0A9D3Y2G3</accession>
<organism evidence="1 2">
    <name type="scientific">Dreissena polymorpha</name>
    <name type="common">Zebra mussel</name>
    <name type="synonym">Mytilus polymorpha</name>
    <dbReference type="NCBI Taxonomy" id="45954"/>
    <lineage>
        <taxon>Eukaryota</taxon>
        <taxon>Metazoa</taxon>
        <taxon>Spiralia</taxon>
        <taxon>Lophotrochozoa</taxon>
        <taxon>Mollusca</taxon>
        <taxon>Bivalvia</taxon>
        <taxon>Autobranchia</taxon>
        <taxon>Heteroconchia</taxon>
        <taxon>Euheterodonta</taxon>
        <taxon>Imparidentia</taxon>
        <taxon>Neoheterodontei</taxon>
        <taxon>Myida</taxon>
        <taxon>Dreissenoidea</taxon>
        <taxon>Dreissenidae</taxon>
        <taxon>Dreissena</taxon>
    </lineage>
</organism>